<evidence type="ECO:0000256" key="1">
    <source>
        <dbReference type="SAM" id="MobiDB-lite"/>
    </source>
</evidence>
<dbReference type="Proteomes" id="UP001430953">
    <property type="component" value="Unassembled WGS sequence"/>
</dbReference>
<dbReference type="AlphaFoldDB" id="A0AAW2FMY2"/>
<comment type="caution">
    <text evidence="2">The sequence shown here is derived from an EMBL/GenBank/DDBJ whole genome shotgun (WGS) entry which is preliminary data.</text>
</comment>
<dbReference type="EMBL" id="JADYXP020000009">
    <property type="protein sequence ID" value="KAL0117163.1"/>
    <property type="molecule type" value="Genomic_DNA"/>
</dbReference>
<evidence type="ECO:0000313" key="3">
    <source>
        <dbReference type="Proteomes" id="UP001430953"/>
    </source>
</evidence>
<reference evidence="2 3" key="1">
    <citation type="submission" date="2023-03" db="EMBL/GenBank/DDBJ databases">
        <title>High recombination rates correlate with genetic variation in Cardiocondyla obscurior ants.</title>
        <authorList>
            <person name="Errbii M."/>
        </authorList>
    </citation>
    <scope>NUCLEOTIDE SEQUENCE [LARGE SCALE GENOMIC DNA]</scope>
    <source>
        <strain evidence="2">Alpha-2009</strain>
        <tissue evidence="2">Whole body</tissue>
    </source>
</reference>
<protein>
    <submittedName>
        <fullName evidence="2">Uncharacterized protein</fullName>
    </submittedName>
</protein>
<accession>A0AAW2FMY2</accession>
<name>A0AAW2FMY2_9HYME</name>
<evidence type="ECO:0000313" key="2">
    <source>
        <dbReference type="EMBL" id="KAL0117163.1"/>
    </source>
</evidence>
<feature type="region of interest" description="Disordered" evidence="1">
    <location>
        <begin position="1"/>
        <end position="36"/>
    </location>
</feature>
<gene>
    <name evidence="2" type="ORF">PUN28_010184</name>
</gene>
<keyword evidence="3" id="KW-1185">Reference proteome</keyword>
<sequence length="79" mass="9321">MSKRERVTGGRRKRGRKTGEEREKKKKPGGLPSPIRSCSSVIVQRFDFLRKIRSCYLRFTNVAFYSNTRKINKEKSKQK</sequence>
<proteinExistence type="predicted"/>
<organism evidence="2 3">
    <name type="scientific">Cardiocondyla obscurior</name>
    <dbReference type="NCBI Taxonomy" id="286306"/>
    <lineage>
        <taxon>Eukaryota</taxon>
        <taxon>Metazoa</taxon>
        <taxon>Ecdysozoa</taxon>
        <taxon>Arthropoda</taxon>
        <taxon>Hexapoda</taxon>
        <taxon>Insecta</taxon>
        <taxon>Pterygota</taxon>
        <taxon>Neoptera</taxon>
        <taxon>Endopterygota</taxon>
        <taxon>Hymenoptera</taxon>
        <taxon>Apocrita</taxon>
        <taxon>Aculeata</taxon>
        <taxon>Formicoidea</taxon>
        <taxon>Formicidae</taxon>
        <taxon>Myrmicinae</taxon>
        <taxon>Cardiocondyla</taxon>
    </lineage>
</organism>